<protein>
    <submittedName>
        <fullName evidence="2">Uncharacterized protein</fullName>
    </submittedName>
</protein>
<keyword evidence="3" id="KW-1185">Reference proteome</keyword>
<evidence type="ECO:0000256" key="1">
    <source>
        <dbReference type="SAM" id="SignalP"/>
    </source>
</evidence>
<evidence type="ECO:0000313" key="2">
    <source>
        <dbReference type="EMBL" id="OWP00736.1"/>
    </source>
</evidence>
<feature type="chain" id="PRO_5013098192" evidence="1">
    <location>
        <begin position="19"/>
        <end position="97"/>
    </location>
</feature>
<organism evidence="2 3">
    <name type="scientific">Diplocarpon coronariae</name>
    <dbReference type="NCBI Taxonomy" id="2795749"/>
    <lineage>
        <taxon>Eukaryota</taxon>
        <taxon>Fungi</taxon>
        <taxon>Dikarya</taxon>
        <taxon>Ascomycota</taxon>
        <taxon>Pezizomycotina</taxon>
        <taxon>Leotiomycetes</taxon>
        <taxon>Helotiales</taxon>
        <taxon>Drepanopezizaceae</taxon>
        <taxon>Diplocarpon</taxon>
    </lineage>
</organism>
<dbReference type="AlphaFoldDB" id="A0A218Z0E0"/>
<dbReference type="InParanoid" id="A0A218Z0E0"/>
<dbReference type="EMBL" id="MZNU01000308">
    <property type="protein sequence ID" value="OWP00736.1"/>
    <property type="molecule type" value="Genomic_DNA"/>
</dbReference>
<evidence type="ECO:0000313" key="3">
    <source>
        <dbReference type="Proteomes" id="UP000242519"/>
    </source>
</evidence>
<feature type="signal peptide" evidence="1">
    <location>
        <begin position="1"/>
        <end position="18"/>
    </location>
</feature>
<sequence length="97" mass="10398">MRPILFSLALLYPLGVVAIPSPATTECEPQARFCDDQQDCNQITTYGNFICTPGYSQADEACSITPQANGGGILAVVSFFSLLYPSVNGRSAKQSEM</sequence>
<reference evidence="2 3" key="1">
    <citation type="submission" date="2017-04" db="EMBL/GenBank/DDBJ databases">
        <title>Draft genome sequence of Marssonina coronaria NL1: causal agent of apple blotch.</title>
        <authorList>
            <person name="Cheng Q."/>
        </authorList>
    </citation>
    <scope>NUCLEOTIDE SEQUENCE [LARGE SCALE GENOMIC DNA]</scope>
    <source>
        <strain evidence="2 3">NL1</strain>
    </source>
</reference>
<proteinExistence type="predicted"/>
<dbReference type="Proteomes" id="UP000242519">
    <property type="component" value="Unassembled WGS sequence"/>
</dbReference>
<comment type="caution">
    <text evidence="2">The sequence shown here is derived from an EMBL/GenBank/DDBJ whole genome shotgun (WGS) entry which is preliminary data.</text>
</comment>
<dbReference type="OrthoDB" id="4844242at2759"/>
<name>A0A218Z0E0_9HELO</name>
<accession>A0A218Z0E0</accession>
<gene>
    <name evidence="2" type="ORF">B2J93_8427</name>
</gene>
<keyword evidence="1" id="KW-0732">Signal</keyword>